<dbReference type="EMBL" id="CAMAPE010000065">
    <property type="protein sequence ID" value="CAH9114649.1"/>
    <property type="molecule type" value="Genomic_DNA"/>
</dbReference>
<name>A0A9P0ZY13_CUSEU</name>
<evidence type="ECO:0000313" key="1">
    <source>
        <dbReference type="EMBL" id="CAH9114649.1"/>
    </source>
</evidence>
<accession>A0A9P0ZY13</accession>
<comment type="caution">
    <text evidence="1">The sequence shown here is derived from an EMBL/GenBank/DDBJ whole genome shotgun (WGS) entry which is preliminary data.</text>
</comment>
<gene>
    <name evidence="1" type="ORF">CEURO_LOCUS20474</name>
</gene>
<dbReference type="Proteomes" id="UP001152484">
    <property type="component" value="Unassembled WGS sequence"/>
</dbReference>
<proteinExistence type="predicted"/>
<organism evidence="1 2">
    <name type="scientific">Cuscuta europaea</name>
    <name type="common">European dodder</name>
    <dbReference type="NCBI Taxonomy" id="41803"/>
    <lineage>
        <taxon>Eukaryota</taxon>
        <taxon>Viridiplantae</taxon>
        <taxon>Streptophyta</taxon>
        <taxon>Embryophyta</taxon>
        <taxon>Tracheophyta</taxon>
        <taxon>Spermatophyta</taxon>
        <taxon>Magnoliopsida</taxon>
        <taxon>eudicotyledons</taxon>
        <taxon>Gunneridae</taxon>
        <taxon>Pentapetalae</taxon>
        <taxon>asterids</taxon>
        <taxon>lamiids</taxon>
        <taxon>Solanales</taxon>
        <taxon>Convolvulaceae</taxon>
        <taxon>Cuscuteae</taxon>
        <taxon>Cuscuta</taxon>
        <taxon>Cuscuta subgen. Cuscuta</taxon>
    </lineage>
</organism>
<reference evidence="1" key="1">
    <citation type="submission" date="2022-07" db="EMBL/GenBank/DDBJ databases">
        <authorList>
            <person name="Macas J."/>
            <person name="Novak P."/>
            <person name="Neumann P."/>
        </authorList>
    </citation>
    <scope>NUCLEOTIDE SEQUENCE</scope>
</reference>
<sequence length="110" mass="12667">MNLKSEPFQKSTLCVLSPWQCTVRRLIKVNSQTDRISNLTHAKNRNKKSKDTRYVDAVRKKTFLICGVSTGETRSQYSTSSDKNSLQSRWLQSNQDTVHAIGQEYNSRNK</sequence>
<evidence type="ECO:0000313" key="2">
    <source>
        <dbReference type="Proteomes" id="UP001152484"/>
    </source>
</evidence>
<protein>
    <submittedName>
        <fullName evidence="1">Uncharacterized protein</fullName>
    </submittedName>
</protein>
<dbReference type="AlphaFoldDB" id="A0A9P0ZY13"/>
<keyword evidence="2" id="KW-1185">Reference proteome</keyword>